<dbReference type="Gene3D" id="1.10.443.10">
    <property type="entry name" value="Intergrase catalytic core"/>
    <property type="match status" value="1"/>
</dbReference>
<dbReference type="PANTHER" id="PTHR30349">
    <property type="entry name" value="PHAGE INTEGRASE-RELATED"/>
    <property type="match status" value="1"/>
</dbReference>
<dbReference type="InterPro" id="IPR010998">
    <property type="entry name" value="Integrase_recombinase_N"/>
</dbReference>
<dbReference type="InterPro" id="IPR004107">
    <property type="entry name" value="Integrase_SAM-like_N"/>
</dbReference>
<dbReference type="NCBIfam" id="TIGR02249">
    <property type="entry name" value="integrase_gron"/>
    <property type="match status" value="1"/>
</dbReference>
<evidence type="ECO:0000256" key="4">
    <source>
        <dbReference type="ARBA" id="ARBA00023172"/>
    </source>
</evidence>
<dbReference type="Proteomes" id="UP000000393">
    <property type="component" value="Chromosome"/>
</dbReference>
<dbReference type="RefSeq" id="WP_013219161.1">
    <property type="nucleotide sequence ID" value="NC_014315.1"/>
</dbReference>
<keyword evidence="2" id="KW-0229">DNA integration</keyword>
<comment type="similarity">
    <text evidence="1">Belongs to the 'phage' integrase family.</text>
</comment>
<dbReference type="HOGENOM" id="CLU_027562_37_0_6"/>
<name>D8K854_NITWC</name>
<dbReference type="SUPFAM" id="SSF56349">
    <property type="entry name" value="DNA breaking-rejoining enzymes"/>
    <property type="match status" value="1"/>
</dbReference>
<feature type="domain" description="Tyr recombinase" evidence="6">
    <location>
        <begin position="108"/>
        <end position="321"/>
    </location>
</feature>
<keyword evidence="3 5" id="KW-0238">DNA-binding</keyword>
<evidence type="ECO:0000256" key="5">
    <source>
        <dbReference type="PROSITE-ProRule" id="PRU01248"/>
    </source>
</evidence>
<keyword evidence="4" id="KW-0233">DNA recombination</keyword>
<dbReference type="CDD" id="cd01193">
    <property type="entry name" value="INT_IntI_C"/>
    <property type="match status" value="1"/>
</dbReference>
<dbReference type="Pfam" id="PF13495">
    <property type="entry name" value="Phage_int_SAM_4"/>
    <property type="match status" value="1"/>
</dbReference>
<dbReference type="Pfam" id="PF00589">
    <property type="entry name" value="Phage_integrase"/>
    <property type="match status" value="1"/>
</dbReference>
<evidence type="ECO:0000313" key="9">
    <source>
        <dbReference type="Proteomes" id="UP000000393"/>
    </source>
</evidence>
<dbReference type="OrthoDB" id="9801717at2"/>
<evidence type="ECO:0000313" key="8">
    <source>
        <dbReference type="EMBL" id="ADJ27049.1"/>
    </source>
</evidence>
<dbReference type="AlphaFoldDB" id="D8K854"/>
<dbReference type="PROSITE" id="PS51900">
    <property type="entry name" value="CB"/>
    <property type="match status" value="1"/>
</dbReference>
<dbReference type="GO" id="GO:0006310">
    <property type="term" value="P:DNA recombination"/>
    <property type="evidence" value="ECO:0007669"/>
    <property type="project" value="UniProtKB-KW"/>
</dbReference>
<dbReference type="STRING" id="105559.Nwat_0061"/>
<feature type="domain" description="Core-binding (CB)" evidence="7">
    <location>
        <begin position="7"/>
        <end position="90"/>
    </location>
</feature>
<evidence type="ECO:0000256" key="2">
    <source>
        <dbReference type="ARBA" id="ARBA00022908"/>
    </source>
</evidence>
<dbReference type="InterPro" id="IPR050090">
    <property type="entry name" value="Tyrosine_recombinase_XerCD"/>
</dbReference>
<dbReference type="GO" id="GO:0003677">
    <property type="term" value="F:DNA binding"/>
    <property type="evidence" value="ECO:0007669"/>
    <property type="project" value="UniProtKB-UniRule"/>
</dbReference>
<evidence type="ECO:0000259" key="7">
    <source>
        <dbReference type="PROSITE" id="PS51900"/>
    </source>
</evidence>
<evidence type="ECO:0000259" key="6">
    <source>
        <dbReference type="PROSITE" id="PS51898"/>
    </source>
</evidence>
<dbReference type="InterPro" id="IPR013762">
    <property type="entry name" value="Integrase-like_cat_sf"/>
</dbReference>
<dbReference type="KEGG" id="nwa:Nwat_0061"/>
<accession>D8K854</accession>
<dbReference type="Gene3D" id="1.10.150.130">
    <property type="match status" value="1"/>
</dbReference>
<organism evidence="8 9">
    <name type="scientific">Nitrosococcus watsoni (strain C-113)</name>
    <dbReference type="NCBI Taxonomy" id="105559"/>
    <lineage>
        <taxon>Bacteria</taxon>
        <taxon>Pseudomonadati</taxon>
        <taxon>Pseudomonadota</taxon>
        <taxon>Gammaproteobacteria</taxon>
        <taxon>Chromatiales</taxon>
        <taxon>Chromatiaceae</taxon>
        <taxon>Nitrosococcus</taxon>
    </lineage>
</organism>
<dbReference type="InterPro" id="IPR002104">
    <property type="entry name" value="Integrase_catalytic"/>
</dbReference>
<evidence type="ECO:0000256" key="1">
    <source>
        <dbReference type="ARBA" id="ARBA00008857"/>
    </source>
</evidence>
<dbReference type="InterPro" id="IPR044068">
    <property type="entry name" value="CB"/>
</dbReference>
<dbReference type="InterPro" id="IPR011010">
    <property type="entry name" value="DNA_brk_join_enz"/>
</dbReference>
<dbReference type="PANTHER" id="PTHR30349:SF64">
    <property type="entry name" value="PROPHAGE INTEGRASE INTD-RELATED"/>
    <property type="match status" value="1"/>
</dbReference>
<sequence length="327" mass="37296">MSSSKPKSQPKLLDQVREAIRVRHYSIRTEQAYLGWIKRFIFFHGKRHPGDMGKAEISAFLTHLAIKGKVAASTQNQALNAILFLYREVLKRDVGWLDEVERAKKPSRLPVVFTPNEVRKVLALLPQGKWVMASLLYGSGLRLMECMRLRVEDADFHYHQITVRDGKGRKDWVTVLPKKLFKPLQVQLKTVKALHQQDLREGCGAVYLPYALEKKYPNANREFGWPYVFPACKRAIDPSSGVVRRHHLSETALQQAVKNAIRKAGINKPGSCHTFRHSFATHLLENGYDIRTIQELLGHKDVNTTMIYTHVLERGGRGVRSPLDDSG</sequence>
<keyword evidence="9" id="KW-1185">Reference proteome</keyword>
<dbReference type="InterPro" id="IPR011946">
    <property type="entry name" value="Integrase_integron-type"/>
</dbReference>
<evidence type="ECO:0000256" key="3">
    <source>
        <dbReference type="ARBA" id="ARBA00023125"/>
    </source>
</evidence>
<dbReference type="GO" id="GO:0015074">
    <property type="term" value="P:DNA integration"/>
    <property type="evidence" value="ECO:0007669"/>
    <property type="project" value="UniProtKB-KW"/>
</dbReference>
<dbReference type="EMBL" id="CP002086">
    <property type="protein sequence ID" value="ADJ27049.1"/>
    <property type="molecule type" value="Genomic_DNA"/>
</dbReference>
<proteinExistence type="inferred from homology"/>
<dbReference type="eggNOG" id="COG4974">
    <property type="taxonomic scope" value="Bacteria"/>
</dbReference>
<reference evidence="8 9" key="1">
    <citation type="submission" date="2010-06" db="EMBL/GenBank/DDBJ databases">
        <title>Complete sequence of chromosome of Nitrosococcus watsoni C-113.</title>
        <authorList>
            <consortium name="US DOE Joint Genome Institute"/>
            <person name="Lucas S."/>
            <person name="Copeland A."/>
            <person name="Lapidus A."/>
            <person name="Cheng J.-F."/>
            <person name="Bruce D."/>
            <person name="Goodwin L."/>
            <person name="Pitluck S."/>
            <person name="Malfatti S.A."/>
            <person name="Chain P.S.G."/>
            <person name="Land M."/>
            <person name="Hauser L."/>
            <person name="Kyrpides N."/>
            <person name="Ivanova N."/>
            <person name="Cambell M.A."/>
            <person name="Heidelberg J.F."/>
            <person name="Klotz M.G."/>
            <person name="Woyke T."/>
        </authorList>
    </citation>
    <scope>NUCLEOTIDE SEQUENCE [LARGE SCALE GENOMIC DNA]</scope>
    <source>
        <strain evidence="8 9">C-113</strain>
    </source>
</reference>
<gene>
    <name evidence="8" type="ordered locus">Nwat_0061</name>
</gene>
<protein>
    <submittedName>
        <fullName evidence="8">Integron integrase</fullName>
    </submittedName>
</protein>
<dbReference type="PROSITE" id="PS51898">
    <property type="entry name" value="TYR_RECOMBINASE"/>
    <property type="match status" value="1"/>
</dbReference>